<evidence type="ECO:0000256" key="3">
    <source>
        <dbReference type="ARBA" id="ARBA00022490"/>
    </source>
</evidence>
<dbReference type="PANTHER" id="PTHR43692">
    <property type="entry name" value="UDP-N-ACETYLMURAMOYLALANINE--D-GLUTAMATE LIGASE"/>
    <property type="match status" value="1"/>
</dbReference>
<dbReference type="InterPro" id="IPR013221">
    <property type="entry name" value="Mur_ligase_cen"/>
</dbReference>
<dbReference type="EMBL" id="CP014671">
    <property type="protein sequence ID" value="ANX04241.1"/>
    <property type="molecule type" value="Genomic_DNA"/>
</dbReference>
<proteinExistence type="inferred from homology"/>
<dbReference type="FunCoup" id="A0A1B1YTV8">
    <property type="interactions" value="499"/>
</dbReference>
<dbReference type="Gene3D" id="3.40.1190.10">
    <property type="entry name" value="Mur-like, catalytic domain"/>
    <property type="match status" value="1"/>
</dbReference>
<dbReference type="GO" id="GO:0008764">
    <property type="term" value="F:UDP-N-acetylmuramoylalanine-D-glutamate ligase activity"/>
    <property type="evidence" value="ECO:0007669"/>
    <property type="project" value="UniProtKB-UniRule"/>
</dbReference>
<accession>A0A1B1YTV8</accession>
<keyword evidence="7 8" id="KW-0132">Cell division</keyword>
<dbReference type="GO" id="GO:0005524">
    <property type="term" value="F:ATP binding"/>
    <property type="evidence" value="ECO:0007669"/>
    <property type="project" value="UniProtKB-UniRule"/>
</dbReference>
<feature type="domain" description="Mur ligase C-terminal" evidence="9">
    <location>
        <begin position="315"/>
        <end position="432"/>
    </location>
</feature>
<dbReference type="STRING" id="1810504.PG2T_08680"/>
<evidence type="ECO:0000313" key="11">
    <source>
        <dbReference type="EMBL" id="ANX04241.1"/>
    </source>
</evidence>
<keyword evidence="3 7" id="KW-0963">Cytoplasm</keyword>
<dbReference type="OrthoDB" id="9809796at2"/>
<dbReference type="Proteomes" id="UP000092952">
    <property type="component" value="Chromosome"/>
</dbReference>
<dbReference type="Pfam" id="PF02875">
    <property type="entry name" value="Mur_ligase_C"/>
    <property type="match status" value="1"/>
</dbReference>
<evidence type="ECO:0000256" key="1">
    <source>
        <dbReference type="ARBA" id="ARBA00004496"/>
    </source>
</evidence>
<protein>
    <recommendedName>
        <fullName evidence="7 8">UDP-N-acetylmuramoylalanine--D-glutamate ligase</fullName>
        <ecNumber evidence="7 8">6.3.2.9</ecNumber>
    </recommendedName>
    <alternativeName>
        <fullName evidence="7">D-glutamic acid-adding enzyme</fullName>
    </alternativeName>
    <alternativeName>
        <fullName evidence="7">UDP-N-acetylmuramoyl-L-alanyl-D-glutamate synthetase</fullName>
    </alternativeName>
</protein>
<dbReference type="GO" id="GO:0009252">
    <property type="term" value="P:peptidoglycan biosynthetic process"/>
    <property type="evidence" value="ECO:0007669"/>
    <property type="project" value="UniProtKB-UniRule"/>
</dbReference>
<comment type="catalytic activity">
    <reaction evidence="7 8">
        <text>UDP-N-acetyl-alpha-D-muramoyl-L-alanine + D-glutamate + ATP = UDP-N-acetyl-alpha-D-muramoyl-L-alanyl-D-glutamate + ADP + phosphate + H(+)</text>
        <dbReference type="Rhea" id="RHEA:16429"/>
        <dbReference type="ChEBI" id="CHEBI:15378"/>
        <dbReference type="ChEBI" id="CHEBI:29986"/>
        <dbReference type="ChEBI" id="CHEBI:30616"/>
        <dbReference type="ChEBI" id="CHEBI:43474"/>
        <dbReference type="ChEBI" id="CHEBI:83898"/>
        <dbReference type="ChEBI" id="CHEBI:83900"/>
        <dbReference type="ChEBI" id="CHEBI:456216"/>
        <dbReference type="EC" id="6.3.2.9"/>
    </reaction>
</comment>
<dbReference type="SUPFAM" id="SSF53623">
    <property type="entry name" value="MurD-like peptide ligases, catalytic domain"/>
    <property type="match status" value="1"/>
</dbReference>
<dbReference type="Gene3D" id="3.90.190.20">
    <property type="entry name" value="Mur ligase, C-terminal domain"/>
    <property type="match status" value="1"/>
</dbReference>
<evidence type="ECO:0000313" key="12">
    <source>
        <dbReference type="Proteomes" id="UP000092952"/>
    </source>
</evidence>
<comment type="pathway">
    <text evidence="2 7 8">Cell wall biogenesis; peptidoglycan biosynthesis.</text>
</comment>
<gene>
    <name evidence="7 11" type="primary">murD</name>
    <name evidence="11" type="ORF">PG2T_08680</name>
</gene>
<name>A0A1B1YTV8_9GAMM</name>
<dbReference type="NCBIfam" id="TIGR01087">
    <property type="entry name" value="murD"/>
    <property type="match status" value="1"/>
</dbReference>
<keyword evidence="7 8" id="KW-0573">Peptidoglycan synthesis</keyword>
<evidence type="ECO:0000256" key="5">
    <source>
        <dbReference type="ARBA" id="ARBA00022741"/>
    </source>
</evidence>
<evidence type="ECO:0000256" key="4">
    <source>
        <dbReference type="ARBA" id="ARBA00022598"/>
    </source>
</evidence>
<dbReference type="PANTHER" id="PTHR43692:SF1">
    <property type="entry name" value="UDP-N-ACETYLMURAMOYLALANINE--D-GLUTAMATE LIGASE"/>
    <property type="match status" value="1"/>
</dbReference>
<keyword evidence="4 7" id="KW-0436">Ligase</keyword>
<dbReference type="Pfam" id="PF08245">
    <property type="entry name" value="Mur_ligase_M"/>
    <property type="match status" value="1"/>
</dbReference>
<keyword evidence="5 7" id="KW-0547">Nucleotide-binding</keyword>
<feature type="binding site" evidence="7">
    <location>
        <begin position="118"/>
        <end position="124"/>
    </location>
    <ligand>
        <name>ATP</name>
        <dbReference type="ChEBI" id="CHEBI:30616"/>
    </ligand>
</feature>
<dbReference type="SUPFAM" id="SSF51984">
    <property type="entry name" value="MurCD N-terminal domain"/>
    <property type="match status" value="1"/>
</dbReference>
<dbReference type="SUPFAM" id="SSF53244">
    <property type="entry name" value="MurD-like peptide ligases, peptide-binding domain"/>
    <property type="match status" value="1"/>
</dbReference>
<comment type="similarity">
    <text evidence="7">Belongs to the MurCDEF family.</text>
</comment>
<organism evidence="11 12">
    <name type="scientific">Immundisolibacter cernigliae</name>
    <dbReference type="NCBI Taxonomy" id="1810504"/>
    <lineage>
        <taxon>Bacteria</taxon>
        <taxon>Pseudomonadati</taxon>
        <taxon>Pseudomonadota</taxon>
        <taxon>Gammaproteobacteria</taxon>
        <taxon>Immundisolibacterales</taxon>
        <taxon>Immundisolibacteraceae</taxon>
        <taxon>Immundisolibacter</taxon>
    </lineage>
</organism>
<evidence type="ECO:0000259" key="9">
    <source>
        <dbReference type="Pfam" id="PF02875"/>
    </source>
</evidence>
<dbReference type="GO" id="GO:0005737">
    <property type="term" value="C:cytoplasm"/>
    <property type="evidence" value="ECO:0007669"/>
    <property type="project" value="UniProtKB-SubCell"/>
</dbReference>
<dbReference type="GO" id="GO:0008360">
    <property type="term" value="P:regulation of cell shape"/>
    <property type="evidence" value="ECO:0007669"/>
    <property type="project" value="UniProtKB-KW"/>
</dbReference>
<dbReference type="GO" id="GO:0071555">
    <property type="term" value="P:cell wall organization"/>
    <property type="evidence" value="ECO:0007669"/>
    <property type="project" value="UniProtKB-KW"/>
</dbReference>
<dbReference type="EC" id="6.3.2.9" evidence="7 8"/>
<evidence type="ECO:0000256" key="6">
    <source>
        <dbReference type="ARBA" id="ARBA00022840"/>
    </source>
</evidence>
<evidence type="ECO:0000256" key="7">
    <source>
        <dbReference type="HAMAP-Rule" id="MF_00639"/>
    </source>
</evidence>
<sequence>MHAVAEQLKKRALVVGAGATGLSCVRHLLAQGYEVRVLDTRQIPPGLAELRQLVPVSDIHLGDWPAAAFAGVDEIVVSPGVGLDAPPLVDAAARGLPLLGDIELFARAVTRPVLAITGSNGKSTVTTLVGQMLTGAGRTAAVGGNLGPPALDLLAGALPDAYVLELSSFQLERTASLRPAAACVLNLSPDHIDRHGSFAAYAAAKARALDGAAVAVLSRDDAGVAALAGGLGATQRVVWFGLGAPTGASDFGLLERDGAPWLARGDEALLPAAALRLPGRHNIANALAALALVDALGVPLAQALPALREFPGLPHRTQWLGEHGGVAWYDDSKGTNVGATLAAIEGLAPTRPTGRLVLILGGQGKGQDFAPLRGALAAHGRAAVLIGEDAALIADALGDAVPIQRAADMAAAVAAAATLAEPGDGVLLSPACASFDMFSGYAARGEAFVRAVRALVGVITDE</sequence>
<keyword evidence="12" id="KW-1185">Reference proteome</keyword>
<feature type="domain" description="Mur ligase central" evidence="10">
    <location>
        <begin position="116"/>
        <end position="292"/>
    </location>
</feature>
<evidence type="ECO:0000259" key="10">
    <source>
        <dbReference type="Pfam" id="PF08245"/>
    </source>
</evidence>
<dbReference type="InterPro" id="IPR036615">
    <property type="entry name" value="Mur_ligase_C_dom_sf"/>
</dbReference>
<keyword evidence="7 8" id="KW-0131">Cell cycle</keyword>
<evidence type="ECO:0000256" key="2">
    <source>
        <dbReference type="ARBA" id="ARBA00004752"/>
    </source>
</evidence>
<dbReference type="InterPro" id="IPR036565">
    <property type="entry name" value="Mur-like_cat_sf"/>
</dbReference>
<reference evidence="12" key="1">
    <citation type="submission" date="2016-03" db="EMBL/GenBank/DDBJ databases">
        <title>Complete genome sequence of Solimmundus cernigliae, representing a novel lineage of polycyclic aromatic hydrocarbon degraders within the Gammaproteobacteria.</title>
        <authorList>
            <person name="Singleton D.R."/>
            <person name="Dickey A.N."/>
            <person name="Scholl E.H."/>
            <person name="Wright F.A."/>
            <person name="Aitken M.D."/>
        </authorList>
    </citation>
    <scope>NUCLEOTIDE SEQUENCE [LARGE SCALE GENOMIC DNA]</scope>
    <source>
        <strain evidence="12">TR3.2</strain>
    </source>
</reference>
<dbReference type="UniPathway" id="UPA00219"/>
<dbReference type="RefSeq" id="WP_068804252.1">
    <property type="nucleotide sequence ID" value="NZ_CP014671.1"/>
</dbReference>
<keyword evidence="7 8" id="KW-0961">Cell wall biogenesis/degradation</keyword>
<dbReference type="HAMAP" id="MF_00639">
    <property type="entry name" value="MurD"/>
    <property type="match status" value="1"/>
</dbReference>
<dbReference type="InterPro" id="IPR004101">
    <property type="entry name" value="Mur_ligase_C"/>
</dbReference>
<dbReference type="Gene3D" id="3.40.50.720">
    <property type="entry name" value="NAD(P)-binding Rossmann-like Domain"/>
    <property type="match status" value="1"/>
</dbReference>
<keyword evidence="7 8" id="KW-0133">Cell shape</keyword>
<dbReference type="InterPro" id="IPR005762">
    <property type="entry name" value="MurD"/>
</dbReference>
<dbReference type="InParanoid" id="A0A1B1YTV8"/>
<dbReference type="KEGG" id="gbi:PG2T_08680"/>
<dbReference type="AlphaFoldDB" id="A0A1B1YTV8"/>
<dbReference type="Pfam" id="PF21799">
    <property type="entry name" value="MurD-like_N"/>
    <property type="match status" value="1"/>
</dbReference>
<dbReference type="GO" id="GO:0051301">
    <property type="term" value="P:cell division"/>
    <property type="evidence" value="ECO:0007669"/>
    <property type="project" value="UniProtKB-KW"/>
</dbReference>
<comment type="function">
    <text evidence="7 8">Cell wall formation. Catalyzes the addition of glutamate to the nucleotide precursor UDP-N-acetylmuramoyl-L-alanine (UMA).</text>
</comment>
<comment type="subcellular location">
    <subcellularLocation>
        <location evidence="1 7 8">Cytoplasm</location>
    </subcellularLocation>
</comment>
<evidence type="ECO:0000256" key="8">
    <source>
        <dbReference type="RuleBase" id="RU003664"/>
    </source>
</evidence>
<keyword evidence="6 7" id="KW-0067">ATP-binding</keyword>